<feature type="transmembrane region" description="Helical" evidence="9">
    <location>
        <begin position="139"/>
        <end position="162"/>
    </location>
</feature>
<keyword evidence="6 9" id="KW-1133">Transmembrane helix</keyword>
<name>A0ABV8UID1_9PROT</name>
<dbReference type="Proteomes" id="UP001595799">
    <property type="component" value="Unassembled WGS sequence"/>
</dbReference>
<accession>A0ABV8UID1</accession>
<comment type="caution">
    <text evidence="11">The sequence shown here is derived from an EMBL/GenBank/DDBJ whole genome shotgun (WGS) entry which is preliminary data.</text>
</comment>
<feature type="transmembrane region" description="Helical" evidence="9">
    <location>
        <begin position="26"/>
        <end position="47"/>
    </location>
</feature>
<evidence type="ECO:0000256" key="6">
    <source>
        <dbReference type="ARBA" id="ARBA00022989"/>
    </source>
</evidence>
<keyword evidence="4 9" id="KW-0997">Cell inner membrane</keyword>
<gene>
    <name evidence="11" type="ORF">ACFOW6_03275</name>
</gene>
<proteinExistence type="inferred from homology"/>
<dbReference type="EMBL" id="JBHSCW010000001">
    <property type="protein sequence ID" value="MFC4350562.1"/>
    <property type="molecule type" value="Genomic_DNA"/>
</dbReference>
<keyword evidence="3" id="KW-1003">Cell membrane</keyword>
<keyword evidence="2 9" id="KW-0813">Transport</keyword>
<sequence>MSEVREEIAHAAAVEKARIPITLERTLGALAMGLICLISFANVIVRYVTDFSFAFTEEYSTFLLVFMTFVGATLASASNNHIRITVLVNRLPAGGRIFCEMLSVVATTIMFSMVVYYGFQLAYDEFIWGETSPGLGHPRWIYTIWAPMISVAVILRTWGYAWRLLRAHRRTQQEGGTHDRT</sequence>
<keyword evidence="7 9" id="KW-0472">Membrane</keyword>
<reference evidence="12" key="1">
    <citation type="journal article" date="2019" name="Int. J. Syst. Evol. Microbiol.">
        <title>The Global Catalogue of Microorganisms (GCM) 10K type strain sequencing project: providing services to taxonomists for standard genome sequencing and annotation.</title>
        <authorList>
            <consortium name="The Broad Institute Genomics Platform"/>
            <consortium name="The Broad Institute Genome Sequencing Center for Infectious Disease"/>
            <person name="Wu L."/>
            <person name="Ma J."/>
        </authorList>
    </citation>
    <scope>NUCLEOTIDE SEQUENCE [LARGE SCALE GENOMIC DNA]</scope>
    <source>
        <strain evidence="12">CECT 8472</strain>
    </source>
</reference>
<evidence type="ECO:0000256" key="3">
    <source>
        <dbReference type="ARBA" id="ARBA00022475"/>
    </source>
</evidence>
<dbReference type="InterPro" id="IPR007387">
    <property type="entry name" value="TRAP_DctQ"/>
</dbReference>
<dbReference type="PANTHER" id="PTHR35011">
    <property type="entry name" value="2,3-DIKETO-L-GULONATE TRAP TRANSPORTER SMALL PERMEASE PROTEIN YIAM"/>
    <property type="match status" value="1"/>
</dbReference>
<evidence type="ECO:0000256" key="2">
    <source>
        <dbReference type="ARBA" id="ARBA00022448"/>
    </source>
</evidence>
<comment type="function">
    <text evidence="9">Part of the tripartite ATP-independent periplasmic (TRAP) transport system.</text>
</comment>
<evidence type="ECO:0000256" key="7">
    <source>
        <dbReference type="ARBA" id="ARBA00023136"/>
    </source>
</evidence>
<dbReference type="RefSeq" id="WP_382420896.1">
    <property type="nucleotide sequence ID" value="NZ_JBHSCW010000001.1"/>
</dbReference>
<dbReference type="Pfam" id="PF04290">
    <property type="entry name" value="DctQ"/>
    <property type="match status" value="1"/>
</dbReference>
<organism evidence="11 12">
    <name type="scientific">Fodinicurvata halophila</name>
    <dbReference type="NCBI Taxonomy" id="1419723"/>
    <lineage>
        <taxon>Bacteria</taxon>
        <taxon>Pseudomonadati</taxon>
        <taxon>Pseudomonadota</taxon>
        <taxon>Alphaproteobacteria</taxon>
        <taxon>Rhodospirillales</taxon>
        <taxon>Rhodovibrionaceae</taxon>
        <taxon>Fodinicurvata</taxon>
    </lineage>
</organism>
<keyword evidence="12" id="KW-1185">Reference proteome</keyword>
<comment type="subunit">
    <text evidence="9">The complex comprises the extracytoplasmic solute receptor protein and the two transmembrane proteins.</text>
</comment>
<feature type="domain" description="Tripartite ATP-independent periplasmic transporters DctQ component" evidence="10">
    <location>
        <begin position="35"/>
        <end position="166"/>
    </location>
</feature>
<dbReference type="InterPro" id="IPR055348">
    <property type="entry name" value="DctQ"/>
</dbReference>
<evidence type="ECO:0000256" key="9">
    <source>
        <dbReference type="RuleBase" id="RU369079"/>
    </source>
</evidence>
<evidence type="ECO:0000256" key="1">
    <source>
        <dbReference type="ARBA" id="ARBA00004429"/>
    </source>
</evidence>
<evidence type="ECO:0000256" key="5">
    <source>
        <dbReference type="ARBA" id="ARBA00022692"/>
    </source>
</evidence>
<comment type="subcellular location">
    <subcellularLocation>
        <location evidence="1 9">Cell inner membrane</location>
        <topology evidence="1 9">Multi-pass membrane protein</topology>
    </subcellularLocation>
</comment>
<protein>
    <recommendedName>
        <fullName evidence="9">TRAP transporter small permease protein</fullName>
    </recommendedName>
</protein>
<feature type="transmembrane region" description="Helical" evidence="9">
    <location>
        <begin position="97"/>
        <end position="119"/>
    </location>
</feature>
<evidence type="ECO:0000313" key="11">
    <source>
        <dbReference type="EMBL" id="MFC4350562.1"/>
    </source>
</evidence>
<evidence type="ECO:0000313" key="12">
    <source>
        <dbReference type="Proteomes" id="UP001595799"/>
    </source>
</evidence>
<evidence type="ECO:0000256" key="4">
    <source>
        <dbReference type="ARBA" id="ARBA00022519"/>
    </source>
</evidence>
<evidence type="ECO:0000256" key="8">
    <source>
        <dbReference type="ARBA" id="ARBA00038436"/>
    </source>
</evidence>
<comment type="similarity">
    <text evidence="8 9">Belongs to the TRAP transporter small permease family.</text>
</comment>
<feature type="transmembrane region" description="Helical" evidence="9">
    <location>
        <begin position="59"/>
        <end position="77"/>
    </location>
</feature>
<evidence type="ECO:0000259" key="10">
    <source>
        <dbReference type="Pfam" id="PF04290"/>
    </source>
</evidence>
<keyword evidence="5 9" id="KW-0812">Transmembrane</keyword>